<dbReference type="Proteomes" id="UP000257109">
    <property type="component" value="Unassembled WGS sequence"/>
</dbReference>
<evidence type="ECO:0000313" key="4">
    <source>
        <dbReference type="Proteomes" id="UP000257109"/>
    </source>
</evidence>
<keyword evidence="4" id="KW-1185">Reference proteome</keyword>
<dbReference type="PANTHER" id="PTHR35046">
    <property type="entry name" value="ZINC KNUCKLE (CCHC-TYPE) FAMILY PROTEIN"/>
    <property type="match status" value="1"/>
</dbReference>
<dbReference type="OrthoDB" id="1111114at2759"/>
<protein>
    <recommendedName>
        <fullName evidence="2">Retrotransposon gag domain-containing protein</fullName>
    </recommendedName>
</protein>
<evidence type="ECO:0000256" key="1">
    <source>
        <dbReference type="SAM" id="MobiDB-lite"/>
    </source>
</evidence>
<evidence type="ECO:0000313" key="3">
    <source>
        <dbReference type="EMBL" id="RDX73947.1"/>
    </source>
</evidence>
<dbReference type="AlphaFoldDB" id="A0A371F6R3"/>
<feature type="compositionally biased region" description="Low complexity" evidence="1">
    <location>
        <begin position="79"/>
        <end position="90"/>
    </location>
</feature>
<dbReference type="EMBL" id="QJKJ01010344">
    <property type="protein sequence ID" value="RDX73947.1"/>
    <property type="molecule type" value="Genomic_DNA"/>
</dbReference>
<organism evidence="3 4">
    <name type="scientific">Mucuna pruriens</name>
    <name type="common">Velvet bean</name>
    <name type="synonym">Dolichos pruriens</name>
    <dbReference type="NCBI Taxonomy" id="157652"/>
    <lineage>
        <taxon>Eukaryota</taxon>
        <taxon>Viridiplantae</taxon>
        <taxon>Streptophyta</taxon>
        <taxon>Embryophyta</taxon>
        <taxon>Tracheophyta</taxon>
        <taxon>Spermatophyta</taxon>
        <taxon>Magnoliopsida</taxon>
        <taxon>eudicotyledons</taxon>
        <taxon>Gunneridae</taxon>
        <taxon>Pentapetalae</taxon>
        <taxon>rosids</taxon>
        <taxon>fabids</taxon>
        <taxon>Fabales</taxon>
        <taxon>Fabaceae</taxon>
        <taxon>Papilionoideae</taxon>
        <taxon>50 kb inversion clade</taxon>
        <taxon>NPAAA clade</taxon>
        <taxon>indigoferoid/millettioid clade</taxon>
        <taxon>Phaseoleae</taxon>
        <taxon>Mucuna</taxon>
    </lineage>
</organism>
<gene>
    <name evidence="3" type="ORF">CR513_46359</name>
</gene>
<reference evidence="3" key="1">
    <citation type="submission" date="2018-05" db="EMBL/GenBank/DDBJ databases">
        <title>Draft genome of Mucuna pruriens seed.</title>
        <authorList>
            <person name="Nnadi N.E."/>
            <person name="Vos R."/>
            <person name="Hasami M.H."/>
            <person name="Devisetty U.K."/>
            <person name="Aguiy J.C."/>
        </authorList>
    </citation>
    <scope>NUCLEOTIDE SEQUENCE [LARGE SCALE GENOMIC DNA]</scope>
    <source>
        <strain evidence="3">JCA_2017</strain>
    </source>
</reference>
<feature type="region of interest" description="Disordered" evidence="1">
    <location>
        <begin position="53"/>
        <end position="94"/>
    </location>
</feature>
<feature type="non-terminal residue" evidence="3">
    <location>
        <position position="1"/>
    </location>
</feature>
<comment type="caution">
    <text evidence="3">The sequence shown here is derived from an EMBL/GenBank/DDBJ whole genome shotgun (WGS) entry which is preliminary data.</text>
</comment>
<dbReference type="Pfam" id="PF03732">
    <property type="entry name" value="Retrotrans_gag"/>
    <property type="match status" value="1"/>
</dbReference>
<dbReference type="InterPro" id="IPR005162">
    <property type="entry name" value="Retrotrans_gag_dom"/>
</dbReference>
<accession>A0A371F6R3</accession>
<proteinExistence type="predicted"/>
<name>A0A371F6R3_MUCPR</name>
<feature type="domain" description="Retrotransposon gag" evidence="2">
    <location>
        <begin position="138"/>
        <end position="236"/>
    </location>
</feature>
<dbReference type="PANTHER" id="PTHR35046:SF9">
    <property type="entry name" value="RNA-DIRECTED DNA POLYMERASE"/>
    <property type="match status" value="1"/>
</dbReference>
<evidence type="ECO:0000259" key="2">
    <source>
        <dbReference type="Pfam" id="PF03732"/>
    </source>
</evidence>
<sequence>MEGPSVDWENLFPKSKFMMSYIRELGEKLDKVGKGLDSMQRDAQCVNAKVEALSRENDKRPNMVSMHESGGSYEGENLSESGRSSQSSMGERCERYVRVERNRKDERRERHGRRGKEPMEEELDMSKCKIPPFMVVRLVTLEFGDYALVWWTQVLEDIRRGEKYPCEDWVALKKLIRNRFVPPCYTMDLHNKLQRLYQGSRSVEEYHNEMEMDLMRAQIRESEETTLARFLHGLNREIQDVVELQHYRTLGELVHQAIKVEMQIRRKSASRKTYVGTSC</sequence>